<accession>D7DXF0</accession>
<proteinExistence type="predicted"/>
<dbReference type="AlphaFoldDB" id="D7DXF0"/>
<dbReference type="KEGG" id="naz:Aazo_2237"/>
<gene>
    <name evidence="2" type="ordered locus">Aazo_2237</name>
</gene>
<organism evidence="2 3">
    <name type="scientific">Nostoc azollae (strain 0708)</name>
    <name type="common">Anabaena azollae (strain 0708)</name>
    <dbReference type="NCBI Taxonomy" id="551115"/>
    <lineage>
        <taxon>Bacteria</taxon>
        <taxon>Bacillati</taxon>
        <taxon>Cyanobacteriota</taxon>
        <taxon>Cyanophyceae</taxon>
        <taxon>Nostocales</taxon>
        <taxon>Nostocaceae</taxon>
        <taxon>Trichormus</taxon>
    </lineage>
</organism>
<dbReference type="Proteomes" id="UP000001511">
    <property type="component" value="Chromosome"/>
</dbReference>
<dbReference type="HOGENOM" id="CLU_1623714_0_0_3"/>
<evidence type="ECO:0000313" key="2">
    <source>
        <dbReference type="EMBL" id="ADI64226.1"/>
    </source>
</evidence>
<reference evidence="2 3" key="1">
    <citation type="journal article" date="2010" name="PLoS ONE">
        <title>Genome erosion in a nitrogen-fixing vertically transmitted endosymbiotic multicellular cyanobacterium.</title>
        <authorList>
            <person name="Ran L."/>
            <person name="Larsson J."/>
            <person name="Vigil-Stenman T."/>
            <person name="Nylander J.A."/>
            <person name="Ininbergs K."/>
            <person name="Zheng W.W."/>
            <person name="Lapidus A."/>
            <person name="Lowry S."/>
            <person name="Haselkorn R."/>
            <person name="Bergman B."/>
        </authorList>
    </citation>
    <scope>NUCLEOTIDE SEQUENCE [LARGE SCALE GENOMIC DNA]</scope>
    <source>
        <strain evidence="2 3">0708</strain>
    </source>
</reference>
<sequence length="188" mass="21653">MNIFIPPSQILIDLSIKKSLGCVSKDRVKIGGRLINIRDDLLCYHDLYHLEVSCLPRIKMGNYQVSGIHGINSPIFHDTEIISEYHPLLDEARVAFHEWLTRTSIFNTLKLIGWSIWLITQGVNPIGVLIRHLKVLNWDIIFYPTHHQRKWKLSALLMNCKRSVQAKESIRNPSTEASEHPKSSIPQI</sequence>
<dbReference type="eggNOG" id="ENOG50317YJ">
    <property type="taxonomic scope" value="Bacteria"/>
</dbReference>
<feature type="region of interest" description="Disordered" evidence="1">
    <location>
        <begin position="168"/>
        <end position="188"/>
    </location>
</feature>
<evidence type="ECO:0000256" key="1">
    <source>
        <dbReference type="SAM" id="MobiDB-lite"/>
    </source>
</evidence>
<name>D7DXF0_NOSA0</name>
<protein>
    <submittedName>
        <fullName evidence="2">Uncharacterized protein</fullName>
    </submittedName>
</protein>
<dbReference type="EMBL" id="CP002059">
    <property type="protein sequence ID" value="ADI64226.1"/>
    <property type="molecule type" value="Genomic_DNA"/>
</dbReference>
<evidence type="ECO:0000313" key="3">
    <source>
        <dbReference type="Proteomes" id="UP000001511"/>
    </source>
</evidence>
<keyword evidence="3" id="KW-1185">Reference proteome</keyword>